<dbReference type="Proteomes" id="UP000676386">
    <property type="component" value="Unassembled WGS sequence"/>
</dbReference>
<evidence type="ECO:0008006" key="4">
    <source>
        <dbReference type="Google" id="ProtNLM"/>
    </source>
</evidence>
<name>A0ABS5IX68_9BACT</name>
<evidence type="ECO:0000256" key="1">
    <source>
        <dbReference type="SAM" id="SignalP"/>
    </source>
</evidence>
<keyword evidence="1" id="KW-0732">Signal</keyword>
<comment type="caution">
    <text evidence="2">The sequence shown here is derived from an EMBL/GenBank/DDBJ whole genome shotgun (WGS) entry which is preliminary data.</text>
</comment>
<reference evidence="2 3" key="1">
    <citation type="submission" date="2021-04" db="EMBL/GenBank/DDBJ databases">
        <title>Chitinophaga sp. nov., isolated from the rhizosphere soil.</title>
        <authorList>
            <person name="He S."/>
        </authorList>
    </citation>
    <scope>NUCLEOTIDE SEQUENCE [LARGE SCALE GENOMIC DNA]</scope>
    <source>
        <strain evidence="2 3">2R12</strain>
    </source>
</reference>
<dbReference type="EMBL" id="JAGTXB010000003">
    <property type="protein sequence ID" value="MBS0027536.1"/>
    <property type="molecule type" value="Genomic_DNA"/>
</dbReference>
<feature type="signal peptide" evidence="1">
    <location>
        <begin position="1"/>
        <end position="19"/>
    </location>
</feature>
<sequence>MKRIAAALMLVATCNVCWAQEDEKWQEPSKATVAYQEYREKITRPPYGLEKVSLLIKKIKDDDESSTLPQKDYLSLSLREKFTYHMIHAESYSQNCDAMPPVPESEKKIFAQLPDPFGEYSWSERQMNYFKAHRDTMVALMTESIGRSNRVGVNYKKAIVEINGKEMIPLLINTYNRDHKDKDILTLLMILMKNNEYTPFLTSASYKKLFSDAETSYRAFLNFNTANEELIIQRATTFYNGLPKKG</sequence>
<proteinExistence type="predicted"/>
<keyword evidence="3" id="KW-1185">Reference proteome</keyword>
<organism evidence="2 3">
    <name type="scientific">Chitinophaga hostae</name>
    <dbReference type="NCBI Taxonomy" id="2831022"/>
    <lineage>
        <taxon>Bacteria</taxon>
        <taxon>Pseudomonadati</taxon>
        <taxon>Bacteroidota</taxon>
        <taxon>Chitinophagia</taxon>
        <taxon>Chitinophagales</taxon>
        <taxon>Chitinophagaceae</taxon>
        <taxon>Chitinophaga</taxon>
    </lineage>
</organism>
<accession>A0ABS5IX68</accession>
<evidence type="ECO:0000313" key="2">
    <source>
        <dbReference type="EMBL" id="MBS0027536.1"/>
    </source>
</evidence>
<gene>
    <name evidence="2" type="ORF">KE626_09480</name>
</gene>
<dbReference type="RefSeq" id="WP_211972626.1">
    <property type="nucleotide sequence ID" value="NZ_CBFHAM010000033.1"/>
</dbReference>
<evidence type="ECO:0000313" key="3">
    <source>
        <dbReference type="Proteomes" id="UP000676386"/>
    </source>
</evidence>
<protein>
    <recommendedName>
        <fullName evidence="4">DUF4919 domain-containing protein</fullName>
    </recommendedName>
</protein>
<feature type="chain" id="PRO_5045875478" description="DUF4919 domain-containing protein" evidence="1">
    <location>
        <begin position="20"/>
        <end position="246"/>
    </location>
</feature>